<accession>A0ABN7X1B2</accession>
<reference evidence="1 2" key="1">
    <citation type="submission" date="2021-06" db="EMBL/GenBank/DDBJ databases">
        <authorList>
            <person name="Kallberg Y."/>
            <person name="Tangrot J."/>
            <person name="Rosling A."/>
        </authorList>
    </citation>
    <scope>NUCLEOTIDE SEQUENCE [LARGE SCALE GENOMIC DNA]</scope>
    <source>
        <strain evidence="1 2">120-4 pot B 10/14</strain>
    </source>
</reference>
<comment type="caution">
    <text evidence="1">The sequence shown here is derived from an EMBL/GenBank/DDBJ whole genome shotgun (WGS) entry which is preliminary data.</text>
</comment>
<keyword evidence="2" id="KW-1185">Reference proteome</keyword>
<name>A0ABN7X1B2_GIGMA</name>
<gene>
    <name evidence="1" type="ORF">GMARGA_LOCUS37497</name>
</gene>
<evidence type="ECO:0000313" key="1">
    <source>
        <dbReference type="EMBL" id="CAG8845182.1"/>
    </source>
</evidence>
<sequence>HIQNEQGKMLNSLLDYSYNKVKINRVLDQKEENLLIYSIEMSDKWQEIYKLQDWINECIYEELNRTVSEEEWFQTLTELANITKELNLLDCGKEVLELRLKQSFLQAGCIE</sequence>
<proteinExistence type="predicted"/>
<evidence type="ECO:0000313" key="2">
    <source>
        <dbReference type="Proteomes" id="UP000789901"/>
    </source>
</evidence>
<protein>
    <submittedName>
        <fullName evidence="1">27027_t:CDS:1</fullName>
    </submittedName>
</protein>
<feature type="non-terminal residue" evidence="1">
    <location>
        <position position="111"/>
    </location>
</feature>
<organism evidence="1 2">
    <name type="scientific">Gigaspora margarita</name>
    <dbReference type="NCBI Taxonomy" id="4874"/>
    <lineage>
        <taxon>Eukaryota</taxon>
        <taxon>Fungi</taxon>
        <taxon>Fungi incertae sedis</taxon>
        <taxon>Mucoromycota</taxon>
        <taxon>Glomeromycotina</taxon>
        <taxon>Glomeromycetes</taxon>
        <taxon>Diversisporales</taxon>
        <taxon>Gigasporaceae</taxon>
        <taxon>Gigaspora</taxon>
    </lineage>
</organism>
<dbReference type="Proteomes" id="UP000789901">
    <property type="component" value="Unassembled WGS sequence"/>
</dbReference>
<feature type="non-terminal residue" evidence="1">
    <location>
        <position position="1"/>
    </location>
</feature>
<dbReference type="EMBL" id="CAJVQB010078539">
    <property type="protein sequence ID" value="CAG8845182.1"/>
    <property type="molecule type" value="Genomic_DNA"/>
</dbReference>